<sequence length="93" mass="10483">MHHTLRVVSSEQVAKYFPVGSSETSFTTLNSQISAYSSTGNFLTISGKFNNHNGRIVLGLETHLTKIKRPQPHKPVVRTSDTIVIRYRNRIKS</sequence>
<dbReference type="EMBL" id="REGN01003643">
    <property type="protein sequence ID" value="RNA21573.1"/>
    <property type="molecule type" value="Genomic_DNA"/>
</dbReference>
<protein>
    <submittedName>
        <fullName evidence="1">Uncharacterized protein</fullName>
    </submittedName>
</protein>
<dbReference type="Proteomes" id="UP000276133">
    <property type="component" value="Unassembled WGS sequence"/>
</dbReference>
<proteinExistence type="predicted"/>
<accession>A0A3M7RDD2</accession>
<dbReference type="AlphaFoldDB" id="A0A3M7RDD2"/>
<comment type="caution">
    <text evidence="1">The sequence shown here is derived from an EMBL/GenBank/DDBJ whole genome shotgun (WGS) entry which is preliminary data.</text>
</comment>
<evidence type="ECO:0000313" key="1">
    <source>
        <dbReference type="EMBL" id="RNA21573.1"/>
    </source>
</evidence>
<gene>
    <name evidence="1" type="ORF">BpHYR1_045776</name>
</gene>
<reference evidence="1 2" key="1">
    <citation type="journal article" date="2018" name="Sci. Rep.">
        <title>Genomic signatures of local adaptation to the degree of environmental predictability in rotifers.</title>
        <authorList>
            <person name="Franch-Gras L."/>
            <person name="Hahn C."/>
            <person name="Garcia-Roger E.M."/>
            <person name="Carmona M.J."/>
            <person name="Serra M."/>
            <person name="Gomez A."/>
        </authorList>
    </citation>
    <scope>NUCLEOTIDE SEQUENCE [LARGE SCALE GENOMIC DNA]</scope>
    <source>
        <strain evidence="1">HYR1</strain>
    </source>
</reference>
<organism evidence="1 2">
    <name type="scientific">Brachionus plicatilis</name>
    <name type="common">Marine rotifer</name>
    <name type="synonym">Brachionus muelleri</name>
    <dbReference type="NCBI Taxonomy" id="10195"/>
    <lineage>
        <taxon>Eukaryota</taxon>
        <taxon>Metazoa</taxon>
        <taxon>Spiralia</taxon>
        <taxon>Gnathifera</taxon>
        <taxon>Rotifera</taxon>
        <taxon>Eurotatoria</taxon>
        <taxon>Monogononta</taxon>
        <taxon>Pseudotrocha</taxon>
        <taxon>Ploima</taxon>
        <taxon>Brachionidae</taxon>
        <taxon>Brachionus</taxon>
    </lineage>
</organism>
<evidence type="ECO:0000313" key="2">
    <source>
        <dbReference type="Proteomes" id="UP000276133"/>
    </source>
</evidence>
<keyword evidence="2" id="KW-1185">Reference proteome</keyword>
<name>A0A3M7RDD2_BRAPC</name>